<evidence type="ECO:0000259" key="1">
    <source>
        <dbReference type="Pfam" id="PF07110"/>
    </source>
</evidence>
<gene>
    <name evidence="2" type="ORF">KFK14_13425</name>
</gene>
<keyword evidence="3" id="KW-1185">Reference proteome</keyword>
<dbReference type="AlphaFoldDB" id="A0A975K3B9"/>
<feature type="domain" description="EthD" evidence="1">
    <location>
        <begin position="11"/>
        <end position="100"/>
    </location>
</feature>
<name>A0A975K3B9_9SPHN</name>
<dbReference type="Pfam" id="PF07110">
    <property type="entry name" value="EthD"/>
    <property type="match status" value="1"/>
</dbReference>
<dbReference type="SUPFAM" id="SSF54909">
    <property type="entry name" value="Dimeric alpha+beta barrel"/>
    <property type="match status" value="1"/>
</dbReference>
<dbReference type="GO" id="GO:0016491">
    <property type="term" value="F:oxidoreductase activity"/>
    <property type="evidence" value="ECO:0007669"/>
    <property type="project" value="InterPro"/>
</dbReference>
<dbReference type="Proteomes" id="UP000681425">
    <property type="component" value="Chromosome"/>
</dbReference>
<evidence type="ECO:0000313" key="3">
    <source>
        <dbReference type="Proteomes" id="UP000681425"/>
    </source>
</evidence>
<accession>A0A975K3B9</accession>
<organism evidence="2 3">
    <name type="scientific">Sphingobium phenoxybenzoativorans</name>
    <dbReference type="NCBI Taxonomy" id="1592790"/>
    <lineage>
        <taxon>Bacteria</taxon>
        <taxon>Pseudomonadati</taxon>
        <taxon>Pseudomonadota</taxon>
        <taxon>Alphaproteobacteria</taxon>
        <taxon>Sphingomonadales</taxon>
        <taxon>Sphingomonadaceae</taxon>
        <taxon>Sphingobium</taxon>
    </lineage>
</organism>
<dbReference type="Gene3D" id="3.30.70.100">
    <property type="match status" value="1"/>
</dbReference>
<proteinExistence type="predicted"/>
<dbReference type="EMBL" id="CP073910">
    <property type="protein sequence ID" value="QUT04141.1"/>
    <property type="molecule type" value="Genomic_DNA"/>
</dbReference>
<dbReference type="InterPro" id="IPR011008">
    <property type="entry name" value="Dimeric_a/b-barrel"/>
</dbReference>
<dbReference type="KEGG" id="spph:KFK14_13425"/>
<evidence type="ECO:0000313" key="2">
    <source>
        <dbReference type="EMBL" id="QUT04141.1"/>
    </source>
</evidence>
<sequence length="124" mass="14029">MFKTLTLLKRKPGLSMEAFISQYEGVHARIGEKYLAGRAIHYARRFLHSPGDGEPADKPYDVAMEIWFADRAAFDRTLEALADPEVAAEIAADEERLFDRPHNRMFVLEEHESDLPAILAARAS</sequence>
<reference evidence="2" key="1">
    <citation type="submission" date="2021-04" db="EMBL/GenBank/DDBJ databases">
        <title>Isolation of p-tert-butylphenol degrading bacteria Sphingobium phenoxybenzoativorans Tas13 from active sludge.</title>
        <authorList>
            <person name="Li Y."/>
        </authorList>
    </citation>
    <scope>NUCLEOTIDE SEQUENCE</scope>
    <source>
        <strain evidence="2">Tas13</strain>
    </source>
</reference>
<dbReference type="InterPro" id="IPR009799">
    <property type="entry name" value="EthD_dom"/>
</dbReference>
<protein>
    <submittedName>
        <fullName evidence="2">EthD domain-containing protein</fullName>
    </submittedName>
</protein>
<dbReference type="RefSeq" id="WP_212608026.1">
    <property type="nucleotide sequence ID" value="NZ_CP073910.1"/>
</dbReference>